<dbReference type="InterPro" id="IPR027417">
    <property type="entry name" value="P-loop_NTPase"/>
</dbReference>
<organism evidence="1 2">
    <name type="scientific">Aequorivita xiaoshiensis</name>
    <dbReference type="NCBI Taxonomy" id="2874476"/>
    <lineage>
        <taxon>Bacteria</taxon>
        <taxon>Pseudomonadati</taxon>
        <taxon>Bacteroidota</taxon>
        <taxon>Flavobacteriia</taxon>
        <taxon>Flavobacteriales</taxon>
        <taxon>Flavobacteriaceae</taxon>
        <taxon>Aequorivita</taxon>
    </lineage>
</organism>
<evidence type="ECO:0000313" key="1">
    <source>
        <dbReference type="EMBL" id="MCG2431663.1"/>
    </source>
</evidence>
<proteinExistence type="predicted"/>
<dbReference type="EMBL" id="JAIRBB010000010">
    <property type="protein sequence ID" value="MCG2431663.1"/>
    <property type="molecule type" value="Genomic_DNA"/>
</dbReference>
<accession>A0A9X1R517</accession>
<reference evidence="1" key="1">
    <citation type="submission" date="2021-09" db="EMBL/GenBank/DDBJ databases">
        <title>Genome of Aequorivita sp. strain F64183.</title>
        <authorList>
            <person name="Wang Y."/>
        </authorList>
    </citation>
    <scope>NUCLEOTIDE SEQUENCE</scope>
    <source>
        <strain evidence="1">F64183</strain>
    </source>
</reference>
<sequence length="247" mass="28926">MIWIELMGPAGVGKSFWFKRLLQEDSGLNPDVILAERYLSKSKTKLSDKVFNLVYSCDLKKDFIVQKVCSQVKNNYQDDFNVSDLFHIGTFMDGLSVYDSNAINKLRLSNFYYYKMREFKTYESLFKEDDLYLSEDGIMHLNFGDFSKANTEVRLPDAIINFEASDEFILKNRLKRIKLGKGNLIEKMMTPIELETYIKNYNLVYREKVNSLKSLNINVIDLKVEEIDKNDNVLKLLKSIRSAKKRR</sequence>
<keyword evidence="2" id="KW-1185">Reference proteome</keyword>
<name>A0A9X1R517_9FLAO</name>
<dbReference type="SUPFAM" id="SSF52540">
    <property type="entry name" value="P-loop containing nucleoside triphosphate hydrolases"/>
    <property type="match status" value="1"/>
</dbReference>
<evidence type="ECO:0008006" key="3">
    <source>
        <dbReference type="Google" id="ProtNLM"/>
    </source>
</evidence>
<dbReference type="RefSeq" id="WP_237608749.1">
    <property type="nucleotide sequence ID" value="NZ_JAIRBB010000010.1"/>
</dbReference>
<gene>
    <name evidence="1" type="ORF">K8344_11080</name>
</gene>
<dbReference type="Proteomes" id="UP001139462">
    <property type="component" value="Unassembled WGS sequence"/>
</dbReference>
<dbReference type="AlphaFoldDB" id="A0A9X1R517"/>
<evidence type="ECO:0000313" key="2">
    <source>
        <dbReference type="Proteomes" id="UP001139462"/>
    </source>
</evidence>
<comment type="caution">
    <text evidence="1">The sequence shown here is derived from an EMBL/GenBank/DDBJ whole genome shotgun (WGS) entry which is preliminary data.</text>
</comment>
<protein>
    <recommendedName>
        <fullName evidence="3">Deoxynucleoside kinase domain-containing protein</fullName>
    </recommendedName>
</protein>